<sequence length="324" mass="34590">MRRSYWLTTILCLTVSASAQQATTVRLGFFPNLTHAAALVALERGYFQKELGKVKLEAREFVAGTALNEAFAAGQIDVAYIGPGPAINGFTRGLPMQIVAGASNAGAVLVARSDVKITGVKDLAGKRVAVPSLGNTQDISLRHLLKENGLRSQTDGGNVTVVPVAPADVAAAFASKQIDAALVPEPWGALLETRGGRVVGSEKTIWRGGDYPTTLMIVNTKFAAQNPDLVKAMLRAHLAAVRFVNTSKPAAQTAIARKLKELTGESVDARVLQRALARTEITASFDLDALKEYGELNKEAGYTRTLPDWEKLVNLELLKSLGGR</sequence>
<evidence type="ECO:0000256" key="7">
    <source>
        <dbReference type="ARBA" id="ARBA00022729"/>
    </source>
</evidence>
<dbReference type="SUPFAM" id="SSF53850">
    <property type="entry name" value="Periplasmic binding protein-like II"/>
    <property type="match status" value="1"/>
</dbReference>
<dbReference type="Proteomes" id="UP000248326">
    <property type="component" value="Unassembled WGS sequence"/>
</dbReference>
<evidence type="ECO:0000256" key="8">
    <source>
        <dbReference type="ARBA" id="ARBA00023136"/>
    </source>
</evidence>
<keyword evidence="11" id="KW-1185">Reference proteome</keyword>
<dbReference type="InterPro" id="IPR044527">
    <property type="entry name" value="NrtA/CpmA_ABC-bd_dom"/>
</dbReference>
<evidence type="ECO:0000256" key="5">
    <source>
        <dbReference type="ARBA" id="ARBA00022475"/>
    </source>
</evidence>
<feature type="chain" id="PRO_5016419971" evidence="9">
    <location>
        <begin position="22"/>
        <end position="324"/>
    </location>
</feature>
<dbReference type="EMBL" id="QJSX01000001">
    <property type="protein sequence ID" value="PYE56603.1"/>
    <property type="molecule type" value="Genomic_DNA"/>
</dbReference>
<dbReference type="GO" id="GO:0042597">
    <property type="term" value="C:periplasmic space"/>
    <property type="evidence" value="ECO:0007669"/>
    <property type="project" value="UniProtKB-SubCell"/>
</dbReference>
<dbReference type="OrthoDB" id="9814375at2"/>
<name>A0A318SD93_9DEIO</name>
<dbReference type="GO" id="GO:0012505">
    <property type="term" value="C:endomembrane system"/>
    <property type="evidence" value="ECO:0007669"/>
    <property type="project" value="UniProtKB-SubCell"/>
</dbReference>
<keyword evidence="8" id="KW-0472">Membrane</keyword>
<evidence type="ECO:0000256" key="1">
    <source>
        <dbReference type="ARBA" id="ARBA00004308"/>
    </source>
</evidence>
<evidence type="ECO:0000256" key="6">
    <source>
        <dbReference type="ARBA" id="ARBA00022519"/>
    </source>
</evidence>
<evidence type="ECO:0000313" key="10">
    <source>
        <dbReference type="EMBL" id="PYE56603.1"/>
    </source>
</evidence>
<dbReference type="RefSeq" id="WP_110885070.1">
    <property type="nucleotide sequence ID" value="NZ_QJSX01000001.1"/>
</dbReference>
<keyword evidence="5" id="KW-1003">Cell membrane</keyword>
<proteinExistence type="inferred from homology"/>
<dbReference type="PANTHER" id="PTHR30024:SF47">
    <property type="entry name" value="TAURINE-BINDING PERIPLASMIC PROTEIN"/>
    <property type="match status" value="1"/>
</dbReference>
<feature type="signal peptide" evidence="9">
    <location>
        <begin position="1"/>
        <end position="21"/>
    </location>
</feature>
<dbReference type="GO" id="GO:0042626">
    <property type="term" value="F:ATPase-coupled transmembrane transporter activity"/>
    <property type="evidence" value="ECO:0007669"/>
    <property type="project" value="InterPro"/>
</dbReference>
<dbReference type="AlphaFoldDB" id="A0A318SD93"/>
<comment type="caution">
    <text evidence="10">The sequence shown here is derived from an EMBL/GenBank/DDBJ whole genome shotgun (WGS) entry which is preliminary data.</text>
</comment>
<keyword evidence="4" id="KW-0813">Transport</keyword>
<gene>
    <name evidence="10" type="ORF">DES52_101408</name>
</gene>
<evidence type="ECO:0000256" key="4">
    <source>
        <dbReference type="ARBA" id="ARBA00022448"/>
    </source>
</evidence>
<comment type="similarity">
    <text evidence="3">Belongs to the bacterial solute-binding protein SsuA/TauA family.</text>
</comment>
<accession>A0A318SD93</accession>
<reference evidence="10 11" key="1">
    <citation type="submission" date="2018-06" db="EMBL/GenBank/DDBJ databases">
        <title>Genomic Encyclopedia of Type Strains, Phase IV (KMG-IV): sequencing the most valuable type-strain genomes for metagenomic binning, comparative biology and taxonomic classification.</title>
        <authorList>
            <person name="Goeker M."/>
        </authorList>
    </citation>
    <scope>NUCLEOTIDE SEQUENCE [LARGE SCALE GENOMIC DNA]</scope>
    <source>
        <strain evidence="10 11">DSM 18048</strain>
    </source>
</reference>
<evidence type="ECO:0000313" key="11">
    <source>
        <dbReference type="Proteomes" id="UP000248326"/>
    </source>
</evidence>
<dbReference type="CDD" id="cd13553">
    <property type="entry name" value="PBP2_NrtA_CpmA_like"/>
    <property type="match status" value="1"/>
</dbReference>
<keyword evidence="7 9" id="KW-0732">Signal</keyword>
<dbReference type="GO" id="GO:0016020">
    <property type="term" value="C:membrane"/>
    <property type="evidence" value="ECO:0007669"/>
    <property type="project" value="InterPro"/>
</dbReference>
<dbReference type="Gene3D" id="3.40.190.10">
    <property type="entry name" value="Periplasmic binding protein-like II"/>
    <property type="match status" value="2"/>
</dbReference>
<organism evidence="10 11">
    <name type="scientific">Deinococcus yavapaiensis KR-236</name>
    <dbReference type="NCBI Taxonomy" id="694435"/>
    <lineage>
        <taxon>Bacteria</taxon>
        <taxon>Thermotogati</taxon>
        <taxon>Deinococcota</taxon>
        <taxon>Deinococci</taxon>
        <taxon>Deinococcales</taxon>
        <taxon>Deinococcaceae</taxon>
        <taxon>Deinococcus</taxon>
    </lineage>
</organism>
<evidence type="ECO:0000256" key="9">
    <source>
        <dbReference type="SAM" id="SignalP"/>
    </source>
</evidence>
<dbReference type="PANTHER" id="PTHR30024">
    <property type="entry name" value="ALIPHATIC SULFONATES-BINDING PROTEIN-RELATED"/>
    <property type="match status" value="1"/>
</dbReference>
<dbReference type="InterPro" id="IPR010067">
    <property type="entry name" value="ABC_SsuA_sub-bd"/>
</dbReference>
<evidence type="ECO:0000256" key="3">
    <source>
        <dbReference type="ARBA" id="ARBA00010742"/>
    </source>
</evidence>
<keyword evidence="6" id="KW-0997">Cell inner membrane</keyword>
<dbReference type="Pfam" id="PF13379">
    <property type="entry name" value="NMT1_2"/>
    <property type="match status" value="1"/>
</dbReference>
<dbReference type="NCBIfam" id="TIGR01728">
    <property type="entry name" value="SsuA_fam"/>
    <property type="match status" value="1"/>
</dbReference>
<comment type="subcellular location">
    <subcellularLocation>
        <location evidence="1">Endomembrane system</location>
    </subcellularLocation>
    <subcellularLocation>
        <location evidence="2">Periplasm</location>
    </subcellularLocation>
</comment>
<evidence type="ECO:0000256" key="2">
    <source>
        <dbReference type="ARBA" id="ARBA00004418"/>
    </source>
</evidence>
<protein>
    <submittedName>
        <fullName evidence="10">NitT/TauT family transport system substrate-binding protein</fullName>
    </submittedName>
</protein>